<keyword evidence="3" id="KW-1185">Reference proteome</keyword>
<evidence type="ECO:0000313" key="2">
    <source>
        <dbReference type="EMBL" id="KAJ8944646.1"/>
    </source>
</evidence>
<dbReference type="AlphaFoldDB" id="A0AAV8XZQ2"/>
<dbReference type="Proteomes" id="UP001162162">
    <property type="component" value="Unassembled WGS sequence"/>
</dbReference>
<feature type="compositionally biased region" description="Polar residues" evidence="1">
    <location>
        <begin position="1"/>
        <end position="10"/>
    </location>
</feature>
<feature type="compositionally biased region" description="Basic and acidic residues" evidence="1">
    <location>
        <begin position="73"/>
        <end position="84"/>
    </location>
</feature>
<comment type="caution">
    <text evidence="2">The sequence shown here is derived from an EMBL/GenBank/DDBJ whole genome shotgun (WGS) entry which is preliminary data.</text>
</comment>
<feature type="compositionally biased region" description="Low complexity" evidence="1">
    <location>
        <begin position="63"/>
        <end position="72"/>
    </location>
</feature>
<evidence type="ECO:0000256" key="1">
    <source>
        <dbReference type="SAM" id="MobiDB-lite"/>
    </source>
</evidence>
<feature type="compositionally biased region" description="Polar residues" evidence="1">
    <location>
        <begin position="216"/>
        <end position="233"/>
    </location>
</feature>
<feature type="compositionally biased region" description="Basic and acidic residues" evidence="1">
    <location>
        <begin position="202"/>
        <end position="215"/>
    </location>
</feature>
<dbReference type="EMBL" id="JAPWTK010000244">
    <property type="protein sequence ID" value="KAJ8944646.1"/>
    <property type="molecule type" value="Genomic_DNA"/>
</dbReference>
<name>A0AAV8XZQ2_9CUCU</name>
<organism evidence="2 3">
    <name type="scientific">Aromia moschata</name>
    <dbReference type="NCBI Taxonomy" id="1265417"/>
    <lineage>
        <taxon>Eukaryota</taxon>
        <taxon>Metazoa</taxon>
        <taxon>Ecdysozoa</taxon>
        <taxon>Arthropoda</taxon>
        <taxon>Hexapoda</taxon>
        <taxon>Insecta</taxon>
        <taxon>Pterygota</taxon>
        <taxon>Neoptera</taxon>
        <taxon>Endopterygota</taxon>
        <taxon>Coleoptera</taxon>
        <taxon>Polyphaga</taxon>
        <taxon>Cucujiformia</taxon>
        <taxon>Chrysomeloidea</taxon>
        <taxon>Cerambycidae</taxon>
        <taxon>Cerambycinae</taxon>
        <taxon>Callichromatini</taxon>
        <taxon>Aromia</taxon>
    </lineage>
</organism>
<feature type="compositionally biased region" description="Basic and acidic residues" evidence="1">
    <location>
        <begin position="125"/>
        <end position="143"/>
    </location>
</feature>
<gene>
    <name evidence="2" type="ORF">NQ318_004736</name>
</gene>
<feature type="region of interest" description="Disordered" evidence="1">
    <location>
        <begin position="1"/>
        <end position="257"/>
    </location>
</feature>
<reference evidence="2" key="1">
    <citation type="journal article" date="2023" name="Insect Mol. Biol.">
        <title>Genome sequencing provides insights into the evolution of gene families encoding plant cell wall-degrading enzymes in longhorned beetles.</title>
        <authorList>
            <person name="Shin N.R."/>
            <person name="Okamura Y."/>
            <person name="Kirsch R."/>
            <person name="Pauchet Y."/>
        </authorList>
    </citation>
    <scope>NUCLEOTIDE SEQUENCE</scope>
    <source>
        <strain evidence="2">AMC_N1</strain>
    </source>
</reference>
<sequence length="257" mass="28599">MELGSQPLSKTSEDVDVQLPRPRSGTWGSKSDAKHKDKHKPKDKNKHASKADSKKKKESQTGSRSSSNSRSNSSERRKSDDSSPKKTNFRNRSNSDASKKKGSAFMASMKNAMVHSGLLHVKPKTPRDGSAHPVRDDDSDTRYYHTVTAAASTTRSPMTKVMDIFRKPHIPPPPPLPPEEKPEKKEKKKDKHSASVQPRLKAPRDGSAHPVRDSGSDTQYYHTVTAASSSRSPMTKVMDIFRNRSHASVPPEDRRKV</sequence>
<protein>
    <submittedName>
        <fullName evidence="2">Uncharacterized protein</fullName>
    </submittedName>
</protein>
<feature type="non-terminal residue" evidence="2">
    <location>
        <position position="257"/>
    </location>
</feature>
<accession>A0AAV8XZQ2</accession>
<feature type="compositionally biased region" description="Basic residues" evidence="1">
    <location>
        <begin position="36"/>
        <end position="57"/>
    </location>
</feature>
<proteinExistence type="predicted"/>
<evidence type="ECO:0000313" key="3">
    <source>
        <dbReference type="Proteomes" id="UP001162162"/>
    </source>
</evidence>